<dbReference type="AlphaFoldDB" id="A0A418Y616"/>
<comment type="caution">
    <text evidence="3">The sequence shown here is derived from an EMBL/GenBank/DDBJ whole genome shotgun (WGS) entry which is preliminary data.</text>
</comment>
<evidence type="ECO:0000256" key="2">
    <source>
        <dbReference type="RuleBase" id="RU362097"/>
    </source>
</evidence>
<keyword evidence="2" id="KW-0472">Membrane</keyword>
<dbReference type="NCBIfam" id="TIGR01845">
    <property type="entry name" value="outer_NodT"/>
    <property type="match status" value="1"/>
</dbReference>
<dbReference type="Gene3D" id="1.20.1600.10">
    <property type="entry name" value="Outer membrane efflux proteins (OEP)"/>
    <property type="match status" value="1"/>
</dbReference>
<dbReference type="RefSeq" id="WP_119809753.1">
    <property type="nucleotide sequence ID" value="NZ_QYUP01000052.1"/>
</dbReference>
<keyword evidence="2" id="KW-1134">Transmembrane beta strand</keyword>
<dbReference type="Proteomes" id="UP000284006">
    <property type="component" value="Unassembled WGS sequence"/>
</dbReference>
<dbReference type="EMBL" id="QYUP01000052">
    <property type="protein sequence ID" value="RJG22856.1"/>
    <property type="molecule type" value="Genomic_DNA"/>
</dbReference>
<gene>
    <name evidence="3" type="ORF">D3872_04970</name>
</gene>
<name>A0A418Y616_9BURK</name>
<comment type="similarity">
    <text evidence="1 2">Belongs to the outer membrane factor (OMF) (TC 1.B.17) family.</text>
</comment>
<sequence length="403" mass="43350">AFGDASMNELVDKALARNTDVLLSIARVDEARALAQAADSARLPTLNAGAGIGASHSLGPTGISTHRSIQPELQASWELDLWDRVRAQSRASSLQYLASQAERDGVALAVAASTARAWVTLLALDEQLRITRGTADARAEALRLASDQARVGYISQLQLTQAQSEHEAVLQAIPQLELAVRRQENALRVLTGEAPGAIARTASLPALRLPALPSALPSELLVRRPDVVQRELLLAATDAALDARRAAFMPQVNLSASIGALLTNGLDYNPETIWSLGGSILAPVFNAGRLAAQVDAATAQRDQAAYAYRGTVLAAFGEVENTLGGVGRLEEQMEHSQKRRAVLARTLDFARDRYQAGYAPYLEVLDAQRALYQVQLDAVTLRQNQLNNVIDLYRALGGGWQRD</sequence>
<accession>A0A418Y616</accession>
<dbReference type="InterPro" id="IPR003423">
    <property type="entry name" value="OMP_efflux"/>
</dbReference>
<evidence type="ECO:0000313" key="4">
    <source>
        <dbReference type="Proteomes" id="UP000284006"/>
    </source>
</evidence>
<evidence type="ECO:0000313" key="3">
    <source>
        <dbReference type="EMBL" id="RJG22856.1"/>
    </source>
</evidence>
<protein>
    <submittedName>
        <fullName evidence="3">Efflux transporter outer membrane subunit</fullName>
    </submittedName>
</protein>
<comment type="subcellular location">
    <subcellularLocation>
        <location evidence="2">Cell membrane</location>
        <topology evidence="2">Lipid-anchor</topology>
    </subcellularLocation>
</comment>
<keyword evidence="2" id="KW-0812">Transmembrane</keyword>
<dbReference type="GO" id="GO:0015562">
    <property type="term" value="F:efflux transmembrane transporter activity"/>
    <property type="evidence" value="ECO:0007669"/>
    <property type="project" value="InterPro"/>
</dbReference>
<proteinExistence type="inferred from homology"/>
<dbReference type="SUPFAM" id="SSF56954">
    <property type="entry name" value="Outer membrane efflux proteins (OEP)"/>
    <property type="match status" value="1"/>
</dbReference>
<dbReference type="Gene3D" id="2.20.200.10">
    <property type="entry name" value="Outer membrane efflux proteins (OEP)"/>
    <property type="match status" value="1"/>
</dbReference>
<organism evidence="3 4">
    <name type="scientific">Massilia cavernae</name>
    <dbReference type="NCBI Taxonomy" id="2320864"/>
    <lineage>
        <taxon>Bacteria</taxon>
        <taxon>Pseudomonadati</taxon>
        <taxon>Pseudomonadota</taxon>
        <taxon>Betaproteobacteria</taxon>
        <taxon>Burkholderiales</taxon>
        <taxon>Oxalobacteraceae</taxon>
        <taxon>Telluria group</taxon>
        <taxon>Massilia</taxon>
    </lineage>
</organism>
<dbReference type="Pfam" id="PF02321">
    <property type="entry name" value="OEP"/>
    <property type="match status" value="2"/>
</dbReference>
<keyword evidence="2" id="KW-0564">Palmitate</keyword>
<keyword evidence="2" id="KW-0449">Lipoprotein</keyword>
<dbReference type="PANTHER" id="PTHR30203">
    <property type="entry name" value="OUTER MEMBRANE CATION EFFLUX PROTEIN"/>
    <property type="match status" value="1"/>
</dbReference>
<dbReference type="PANTHER" id="PTHR30203:SF30">
    <property type="entry name" value="OUTER MEMBRANE PROTEIN-RELATED"/>
    <property type="match status" value="1"/>
</dbReference>
<feature type="non-terminal residue" evidence="3">
    <location>
        <position position="1"/>
    </location>
</feature>
<reference evidence="3 4" key="1">
    <citation type="submission" date="2018-09" db="EMBL/GenBank/DDBJ databases">
        <authorList>
            <person name="Zhu H."/>
        </authorList>
    </citation>
    <scope>NUCLEOTIDE SEQUENCE [LARGE SCALE GENOMIC DNA]</scope>
    <source>
        <strain evidence="3 4">K1S02-61</strain>
    </source>
</reference>
<dbReference type="OrthoDB" id="9770517at2"/>
<keyword evidence="4" id="KW-1185">Reference proteome</keyword>
<evidence type="ECO:0000256" key="1">
    <source>
        <dbReference type="ARBA" id="ARBA00007613"/>
    </source>
</evidence>
<dbReference type="GO" id="GO:0005886">
    <property type="term" value="C:plasma membrane"/>
    <property type="evidence" value="ECO:0007669"/>
    <property type="project" value="UniProtKB-SubCell"/>
</dbReference>
<dbReference type="InterPro" id="IPR010131">
    <property type="entry name" value="MdtP/NodT-like"/>
</dbReference>